<dbReference type="InterPro" id="IPR039425">
    <property type="entry name" value="RNA_pol_sigma-70-like"/>
</dbReference>
<evidence type="ECO:0000256" key="3">
    <source>
        <dbReference type="ARBA" id="ARBA00023082"/>
    </source>
</evidence>
<dbReference type="AlphaFoldDB" id="H5TAI8"/>
<comment type="similarity">
    <text evidence="1 6">Belongs to the sigma-70 factor family. ECF subfamily.</text>
</comment>
<evidence type="ECO:0000256" key="2">
    <source>
        <dbReference type="ARBA" id="ARBA00023015"/>
    </source>
</evidence>
<dbReference type="InterPro" id="IPR036388">
    <property type="entry name" value="WH-like_DNA-bd_sf"/>
</dbReference>
<dbReference type="InterPro" id="IPR014284">
    <property type="entry name" value="RNA_pol_sigma-70_dom"/>
</dbReference>
<dbReference type="eggNOG" id="COG1595">
    <property type="taxonomic scope" value="Bacteria"/>
</dbReference>
<evidence type="ECO:0000256" key="6">
    <source>
        <dbReference type="RuleBase" id="RU000716"/>
    </source>
</evidence>
<dbReference type="Proteomes" id="UP000053586">
    <property type="component" value="Unassembled WGS sequence"/>
</dbReference>
<dbReference type="SUPFAM" id="SSF88946">
    <property type="entry name" value="Sigma2 domain of RNA polymerase sigma factors"/>
    <property type="match status" value="1"/>
</dbReference>
<dbReference type="OrthoDB" id="9780326at2"/>
<proteinExistence type="inferred from homology"/>
<keyword evidence="9" id="KW-1185">Reference proteome</keyword>
<keyword evidence="4 6" id="KW-0238">DNA-binding</keyword>
<dbReference type="PANTHER" id="PTHR43133:SF8">
    <property type="entry name" value="RNA POLYMERASE SIGMA FACTOR HI_1459-RELATED"/>
    <property type="match status" value="1"/>
</dbReference>
<dbReference type="EMBL" id="BAET01000008">
    <property type="protein sequence ID" value="GAB55315.1"/>
    <property type="molecule type" value="Genomic_DNA"/>
</dbReference>
<dbReference type="InterPro" id="IPR007627">
    <property type="entry name" value="RNA_pol_sigma70_r2"/>
</dbReference>
<dbReference type="Gene3D" id="1.10.1740.10">
    <property type="match status" value="1"/>
</dbReference>
<name>H5TAI8_9ALTE</name>
<dbReference type="RefSeq" id="WP_006004241.1">
    <property type="nucleotide sequence ID" value="NZ_BAET01000008.1"/>
</dbReference>
<organism evidence="8 9">
    <name type="scientific">Glaciecola punicea ACAM 611</name>
    <dbReference type="NCBI Taxonomy" id="1121923"/>
    <lineage>
        <taxon>Bacteria</taxon>
        <taxon>Pseudomonadati</taxon>
        <taxon>Pseudomonadota</taxon>
        <taxon>Gammaproteobacteria</taxon>
        <taxon>Alteromonadales</taxon>
        <taxon>Alteromonadaceae</taxon>
        <taxon>Glaciecola</taxon>
    </lineage>
</organism>
<evidence type="ECO:0000256" key="5">
    <source>
        <dbReference type="ARBA" id="ARBA00023163"/>
    </source>
</evidence>
<keyword evidence="5 6" id="KW-0804">Transcription</keyword>
<dbReference type="GO" id="GO:0006352">
    <property type="term" value="P:DNA-templated transcription initiation"/>
    <property type="evidence" value="ECO:0007669"/>
    <property type="project" value="InterPro"/>
</dbReference>
<sequence length="171" mass="19619">MNSYSDEHLVAIAQVTGDHAAFTELFKRHDKALRGFLCSRVTDQQIEDITQETYIKAFVKIKLFDGKSSFCTWLFSIAINEHRQMIRKSSLLTKFKKLLDIRDSSSDLKNLDVFFDFIKLSEILSNNQYDAYVLHTIYGYSHSEIVAKIRLPLGSVKSYIAQADKLLKANA</sequence>
<evidence type="ECO:0000313" key="9">
    <source>
        <dbReference type="Proteomes" id="UP000053586"/>
    </source>
</evidence>
<comment type="caution">
    <text evidence="8">The sequence shown here is derived from an EMBL/GenBank/DDBJ whole genome shotgun (WGS) entry which is preliminary data.</text>
</comment>
<dbReference type="Gene3D" id="1.10.10.10">
    <property type="entry name" value="Winged helix-like DNA-binding domain superfamily/Winged helix DNA-binding domain"/>
    <property type="match status" value="1"/>
</dbReference>
<dbReference type="GO" id="GO:0003677">
    <property type="term" value="F:DNA binding"/>
    <property type="evidence" value="ECO:0007669"/>
    <property type="project" value="UniProtKB-KW"/>
</dbReference>
<dbReference type="InterPro" id="IPR000838">
    <property type="entry name" value="RNA_pol_sigma70_ECF_CS"/>
</dbReference>
<evidence type="ECO:0000259" key="7">
    <source>
        <dbReference type="Pfam" id="PF04542"/>
    </source>
</evidence>
<keyword evidence="2 6" id="KW-0805">Transcription regulation</keyword>
<dbReference type="GO" id="GO:0016987">
    <property type="term" value="F:sigma factor activity"/>
    <property type="evidence" value="ECO:0007669"/>
    <property type="project" value="UniProtKB-KW"/>
</dbReference>
<gene>
    <name evidence="8" type="ORF">GPUN_1191</name>
</gene>
<dbReference type="InterPro" id="IPR013324">
    <property type="entry name" value="RNA_pol_sigma_r3/r4-like"/>
</dbReference>
<accession>H5TAI8</accession>
<dbReference type="PROSITE" id="PS01063">
    <property type="entry name" value="SIGMA70_ECF"/>
    <property type="match status" value="1"/>
</dbReference>
<reference evidence="8 9" key="1">
    <citation type="journal article" date="2012" name="J. Bacteriol.">
        <title>Genome sequence of proteorhodopsin-containing sea ice bacterium Glaciecola punicea ACAM 611T.</title>
        <authorList>
            <person name="Qin Q.-L."/>
            <person name="Xie B.-B."/>
            <person name="Shu Y.-L."/>
            <person name="Rong J.-C."/>
            <person name="Zhao D.-L."/>
            <person name="Zhang X.-Y."/>
            <person name="Chen X.-L."/>
            <person name="Zhou B.-C."/>
            <person name="Zhanga Y.-Z."/>
        </authorList>
    </citation>
    <scope>NUCLEOTIDE SEQUENCE [LARGE SCALE GENOMIC DNA]</scope>
    <source>
        <strain evidence="8 9">ACAM 611</strain>
    </source>
</reference>
<evidence type="ECO:0000313" key="8">
    <source>
        <dbReference type="EMBL" id="GAB55315.1"/>
    </source>
</evidence>
<reference evidence="8 9" key="2">
    <citation type="journal article" date="2017" name="Antonie Van Leeuwenhoek">
        <title>Rhizobium rhizosphaerae sp. nov., a novel species isolated from rice rhizosphere.</title>
        <authorList>
            <person name="Zhao J.J."/>
            <person name="Zhang J."/>
            <person name="Zhang R.J."/>
            <person name="Zhang C.W."/>
            <person name="Yin H.Q."/>
            <person name="Zhang X.X."/>
        </authorList>
    </citation>
    <scope>NUCLEOTIDE SEQUENCE [LARGE SCALE GENOMIC DNA]</scope>
    <source>
        <strain evidence="8 9">ACAM 611</strain>
    </source>
</reference>
<protein>
    <recommendedName>
        <fullName evidence="6">RNA polymerase sigma factor</fullName>
    </recommendedName>
</protein>
<dbReference type="NCBIfam" id="TIGR02937">
    <property type="entry name" value="sigma70-ECF"/>
    <property type="match status" value="1"/>
</dbReference>
<dbReference type="Pfam" id="PF04542">
    <property type="entry name" value="Sigma70_r2"/>
    <property type="match status" value="1"/>
</dbReference>
<evidence type="ECO:0000256" key="4">
    <source>
        <dbReference type="ARBA" id="ARBA00023125"/>
    </source>
</evidence>
<dbReference type="InterPro" id="IPR013325">
    <property type="entry name" value="RNA_pol_sigma_r2"/>
</dbReference>
<keyword evidence="3 6" id="KW-0731">Sigma factor</keyword>
<dbReference type="PANTHER" id="PTHR43133">
    <property type="entry name" value="RNA POLYMERASE ECF-TYPE SIGMA FACTO"/>
    <property type="match status" value="1"/>
</dbReference>
<dbReference type="SUPFAM" id="SSF88659">
    <property type="entry name" value="Sigma3 and sigma4 domains of RNA polymerase sigma factors"/>
    <property type="match status" value="1"/>
</dbReference>
<evidence type="ECO:0000256" key="1">
    <source>
        <dbReference type="ARBA" id="ARBA00010641"/>
    </source>
</evidence>
<feature type="domain" description="RNA polymerase sigma-70 region 2" evidence="7">
    <location>
        <begin position="25"/>
        <end position="89"/>
    </location>
</feature>